<organism evidence="4 5">
    <name type="scientific">Pseudoneobacillus rhizosphaerae</name>
    <dbReference type="NCBI Taxonomy" id="2880968"/>
    <lineage>
        <taxon>Bacteria</taxon>
        <taxon>Bacillati</taxon>
        <taxon>Bacillota</taxon>
        <taxon>Bacilli</taxon>
        <taxon>Bacillales</taxon>
        <taxon>Bacillaceae</taxon>
        <taxon>Pseudoneobacillus</taxon>
    </lineage>
</organism>
<dbReference type="InterPro" id="IPR049285">
    <property type="entry name" value="DUF4931_C"/>
</dbReference>
<reference evidence="4" key="1">
    <citation type="submission" date="2021-10" db="EMBL/GenBank/DDBJ databases">
        <authorList>
            <person name="Criscuolo A."/>
        </authorList>
    </citation>
    <scope>NUCLEOTIDE SEQUENCE</scope>
    <source>
        <strain evidence="4">CIP111885</strain>
    </source>
</reference>
<dbReference type="Gene3D" id="3.30.428.10">
    <property type="entry name" value="HIT-like"/>
    <property type="match status" value="1"/>
</dbReference>
<proteinExistence type="predicted"/>
<evidence type="ECO:0008006" key="6">
    <source>
        <dbReference type="Google" id="ProtNLM"/>
    </source>
</evidence>
<feature type="domain" description="DUF4931" evidence="2">
    <location>
        <begin position="8"/>
        <end position="130"/>
    </location>
</feature>
<evidence type="ECO:0000313" key="4">
    <source>
        <dbReference type="EMBL" id="CAG9609635.1"/>
    </source>
</evidence>
<dbReference type="Pfam" id="PF20956">
    <property type="entry name" value="DUF4931_C"/>
    <property type="match status" value="1"/>
</dbReference>
<dbReference type="Pfam" id="PF16285">
    <property type="entry name" value="DUF4931_N"/>
    <property type="match status" value="1"/>
</dbReference>
<sequence>MGNSHLHFNTTIGRKKPENIRNKQQPCPFCAREELTDIIATDGPIILLKNKFPVHENAYQTVLIETDDCQGEISRYEDSFLERLLSFGIKHWMKMEESGEYKSVLFFKNHGPFSGGTIAHPHMQIIGLYDIDYKEKINKECLKGYIIDQKNGVDFTLSSKPSIGFYEFNVRMTNQRQIKAFSSYVKTAVSYLLNDFPFHCSSYNLFFYDFDGEMFVKIVPRFITTPIYIGYSIPQVPNNLTWMVEDIQERYFHDGK</sequence>
<dbReference type="AlphaFoldDB" id="A0A9C7GCQ4"/>
<keyword evidence="5" id="KW-1185">Reference proteome</keyword>
<dbReference type="InterPro" id="IPR036265">
    <property type="entry name" value="HIT-like_sf"/>
</dbReference>
<dbReference type="EMBL" id="CAKJTG010000022">
    <property type="protein sequence ID" value="CAG9609635.1"/>
    <property type="molecule type" value="Genomic_DNA"/>
</dbReference>
<dbReference type="PIRSF" id="PIRSF031505">
    <property type="entry name" value="GalT_short"/>
    <property type="match status" value="1"/>
</dbReference>
<feature type="compositionally biased region" description="Polar residues" evidence="1">
    <location>
        <begin position="1"/>
        <end position="12"/>
    </location>
</feature>
<feature type="region of interest" description="Disordered" evidence="1">
    <location>
        <begin position="1"/>
        <end position="20"/>
    </location>
</feature>
<dbReference type="RefSeq" id="WP_230497873.1">
    <property type="nucleotide sequence ID" value="NZ_CAKJTG010000022.1"/>
</dbReference>
<dbReference type="InterPro" id="IPR046322">
    <property type="entry name" value="DUF4931"/>
</dbReference>
<evidence type="ECO:0000313" key="5">
    <source>
        <dbReference type="Proteomes" id="UP000789845"/>
    </source>
</evidence>
<evidence type="ECO:0000256" key="1">
    <source>
        <dbReference type="SAM" id="MobiDB-lite"/>
    </source>
</evidence>
<dbReference type="Proteomes" id="UP000789845">
    <property type="component" value="Unassembled WGS sequence"/>
</dbReference>
<protein>
    <recommendedName>
        <fullName evidence="6">DUF4931 domain-containing protein</fullName>
    </recommendedName>
</protein>
<comment type="caution">
    <text evidence="4">The sequence shown here is derived from an EMBL/GenBank/DDBJ whole genome shotgun (WGS) entry which is preliminary data.</text>
</comment>
<name>A0A9C7GCQ4_9BACI</name>
<dbReference type="SUPFAM" id="SSF54197">
    <property type="entry name" value="HIT-like"/>
    <property type="match status" value="1"/>
</dbReference>
<evidence type="ECO:0000259" key="2">
    <source>
        <dbReference type="Pfam" id="PF16285"/>
    </source>
</evidence>
<feature type="domain" description="DUF4931" evidence="3">
    <location>
        <begin position="135"/>
        <end position="252"/>
    </location>
</feature>
<dbReference type="InterPro" id="IPR012361">
    <property type="entry name" value="GalT_short"/>
</dbReference>
<evidence type="ECO:0000259" key="3">
    <source>
        <dbReference type="Pfam" id="PF20956"/>
    </source>
</evidence>
<gene>
    <name evidence="4" type="ORF">NEOCIP111885_03378</name>
</gene>
<accession>A0A9C7GCQ4</accession>